<proteinExistence type="predicted"/>
<feature type="region of interest" description="Disordered" evidence="1">
    <location>
        <begin position="1"/>
        <end position="36"/>
    </location>
</feature>
<comment type="caution">
    <text evidence="2">The sequence shown here is derived from an EMBL/GenBank/DDBJ whole genome shotgun (WGS) entry which is preliminary data.</text>
</comment>
<organism evidence="2 3">
    <name type="scientific">Pseudoduganella buxea</name>
    <dbReference type="NCBI Taxonomy" id="1949069"/>
    <lineage>
        <taxon>Bacteria</taxon>
        <taxon>Pseudomonadati</taxon>
        <taxon>Pseudomonadota</taxon>
        <taxon>Betaproteobacteria</taxon>
        <taxon>Burkholderiales</taxon>
        <taxon>Oxalobacteraceae</taxon>
        <taxon>Telluria group</taxon>
        <taxon>Pseudoduganella</taxon>
    </lineage>
</organism>
<sequence>MVRVQAERQAAAGSMAPDRRHHGNAAGGQPLIQERHVGELPVVPGQPLQRAGCAAHAERLLGAGQHHRADRRVAVDGRECGLQAGQQRRREHIVVLDVLHAHQRHAIVQYLQCDDVAIDALVHGFTSL</sequence>
<gene>
    <name evidence="2" type="ORF">GCM10011572_17070</name>
</gene>
<dbReference type="EMBL" id="BMKG01000006">
    <property type="protein sequence ID" value="GGB95681.1"/>
    <property type="molecule type" value="Genomic_DNA"/>
</dbReference>
<dbReference type="Proteomes" id="UP000622638">
    <property type="component" value="Unassembled WGS sequence"/>
</dbReference>
<protein>
    <submittedName>
        <fullName evidence="2">Uncharacterized protein</fullName>
    </submittedName>
</protein>
<evidence type="ECO:0000313" key="3">
    <source>
        <dbReference type="Proteomes" id="UP000622638"/>
    </source>
</evidence>
<evidence type="ECO:0000313" key="2">
    <source>
        <dbReference type="EMBL" id="GGB95681.1"/>
    </source>
</evidence>
<accession>A0ABQ1KFC3</accession>
<name>A0ABQ1KFC3_9BURK</name>
<keyword evidence="3" id="KW-1185">Reference proteome</keyword>
<evidence type="ECO:0000256" key="1">
    <source>
        <dbReference type="SAM" id="MobiDB-lite"/>
    </source>
</evidence>
<reference evidence="3" key="1">
    <citation type="journal article" date="2019" name="Int. J. Syst. Evol. Microbiol.">
        <title>The Global Catalogue of Microorganisms (GCM) 10K type strain sequencing project: providing services to taxonomists for standard genome sequencing and annotation.</title>
        <authorList>
            <consortium name="The Broad Institute Genomics Platform"/>
            <consortium name="The Broad Institute Genome Sequencing Center for Infectious Disease"/>
            <person name="Wu L."/>
            <person name="Ma J."/>
        </authorList>
    </citation>
    <scope>NUCLEOTIDE SEQUENCE [LARGE SCALE GENOMIC DNA]</scope>
    <source>
        <strain evidence="3">CGMCC 1.15931</strain>
    </source>
</reference>